<keyword evidence="16" id="KW-1185">Reference proteome</keyword>
<evidence type="ECO:0000256" key="14">
    <source>
        <dbReference type="SAM" id="MobiDB-lite"/>
    </source>
</evidence>
<dbReference type="GO" id="GO:0005886">
    <property type="term" value="C:plasma membrane"/>
    <property type="evidence" value="ECO:0007669"/>
    <property type="project" value="UniProtKB-SubCell"/>
</dbReference>
<reference evidence="15 16" key="1">
    <citation type="submission" date="2018-08" db="EMBL/GenBank/DDBJ databases">
        <title>Aphanomyces genome sequencing and annotation.</title>
        <authorList>
            <person name="Minardi D."/>
            <person name="Oidtmann B."/>
            <person name="Van Der Giezen M."/>
            <person name="Studholme D.J."/>
        </authorList>
    </citation>
    <scope>NUCLEOTIDE SEQUENCE [LARGE SCALE GENOMIC DNA]</scope>
    <source>
        <strain evidence="15 16">NJM0002</strain>
    </source>
</reference>
<evidence type="ECO:0000256" key="5">
    <source>
        <dbReference type="ARBA" id="ARBA00022801"/>
    </source>
</evidence>
<comment type="function">
    <text evidence="11">Glucanases play a role in cell expansion during growth, in cell-cell fusion during mating, and in spore release during sporulation. This enzyme may be involved in beta-glucan degradation. Active on laminarin and lichenan.</text>
</comment>
<evidence type="ECO:0000256" key="13">
    <source>
        <dbReference type="ARBA" id="ARBA00043078"/>
    </source>
</evidence>
<evidence type="ECO:0000256" key="8">
    <source>
        <dbReference type="ARBA" id="ARBA00023277"/>
    </source>
</evidence>
<keyword evidence="9" id="KW-0961">Cell wall biogenesis/degradation</keyword>
<feature type="compositionally biased region" description="Low complexity" evidence="14">
    <location>
        <begin position="365"/>
        <end position="414"/>
    </location>
</feature>
<dbReference type="PANTHER" id="PTHR16631">
    <property type="entry name" value="GLUCAN 1,3-BETA-GLUCOSIDASE"/>
    <property type="match status" value="1"/>
</dbReference>
<protein>
    <recommendedName>
        <fullName evidence="3">glucan endo-1,3-beta-D-glucosidase</fullName>
        <ecNumber evidence="3">3.2.1.39</ecNumber>
    </recommendedName>
    <alternativeName>
        <fullName evidence="13">Endo-1,3-beta-glucanase btgC</fullName>
    </alternativeName>
    <alternativeName>
        <fullName evidence="12">Laminarinase btgC</fullName>
    </alternativeName>
</protein>
<evidence type="ECO:0000256" key="4">
    <source>
        <dbReference type="ARBA" id="ARBA00022475"/>
    </source>
</evidence>
<sequence>MFEALGGCSCDAILLPWAPPTSHSQISTHTMKAACIALAALATAAHALDVKLSGINYNPRKGADWDADDARCKSVDEVRADMKLLAAITSNIRLYSMTDCNQMEIVVPAAKEAGLTVWAGMWIGKDGAGFESEKAKLSSLIEKKIIDSSVVGLHVGSETVYRQDLTPKQAIEYMQDVKKLIVQAGLKFPVTIADIGDSYMWYPELAAAVDIISINQFPFWEGRPVDGAIQFMADRVAPLVKLAKENNKQIMVGETGWATAGKAKAAGEASPENAAVSAWLNDFHVFATEQQWRYYYFTSFDTPWKHNADDPNSEAEVENHFGLFDSTRQLKPCYANLNVKKRVVIIKDDGSKPTTTPFNAKPKTDTLLNTTTSSSTKPVATAKPGSPTTTSSSAAGSTRATMTPAPSSSPSTVVPSNLAGTATSAATASTLVSMAVLVASMAALAM</sequence>
<accession>A0A418AW62</accession>
<evidence type="ECO:0000256" key="9">
    <source>
        <dbReference type="ARBA" id="ARBA00023316"/>
    </source>
</evidence>
<dbReference type="EMBL" id="QUSY01000399">
    <property type="protein sequence ID" value="RHY29756.1"/>
    <property type="molecule type" value="Genomic_DNA"/>
</dbReference>
<gene>
    <name evidence="15" type="ORF">DYB32_004874</name>
</gene>
<evidence type="ECO:0000313" key="15">
    <source>
        <dbReference type="EMBL" id="RHY29756.1"/>
    </source>
</evidence>
<dbReference type="GO" id="GO:0071555">
    <property type="term" value="P:cell wall organization"/>
    <property type="evidence" value="ECO:0007669"/>
    <property type="project" value="UniProtKB-KW"/>
</dbReference>
<comment type="catalytic activity">
    <reaction evidence="1">
        <text>Hydrolysis of (1-&gt;3)-beta-D-glucosidic linkages in (1-&gt;3)-beta-D-glucans.</text>
        <dbReference type="EC" id="3.2.1.39"/>
    </reaction>
</comment>
<evidence type="ECO:0000256" key="2">
    <source>
        <dbReference type="ARBA" id="ARBA00004236"/>
    </source>
</evidence>
<evidence type="ECO:0000256" key="12">
    <source>
        <dbReference type="ARBA" id="ARBA00042373"/>
    </source>
</evidence>
<comment type="subcellular location">
    <subcellularLocation>
        <location evidence="2">Cell membrane</location>
    </subcellularLocation>
</comment>
<organism evidence="15 16">
    <name type="scientific">Aphanomyces invadans</name>
    <dbReference type="NCBI Taxonomy" id="157072"/>
    <lineage>
        <taxon>Eukaryota</taxon>
        <taxon>Sar</taxon>
        <taxon>Stramenopiles</taxon>
        <taxon>Oomycota</taxon>
        <taxon>Saprolegniomycetes</taxon>
        <taxon>Saprolegniales</taxon>
        <taxon>Verrucalvaceae</taxon>
        <taxon>Aphanomyces</taxon>
    </lineage>
</organism>
<dbReference type="GO" id="GO:0042973">
    <property type="term" value="F:glucan endo-1,3-beta-D-glucosidase activity"/>
    <property type="evidence" value="ECO:0007669"/>
    <property type="project" value="UniProtKB-EC"/>
</dbReference>
<keyword evidence="4" id="KW-1003">Cell membrane</keyword>
<keyword evidence="8" id="KW-0119">Carbohydrate metabolism</keyword>
<keyword evidence="6" id="KW-0472">Membrane</keyword>
<dbReference type="EC" id="3.2.1.39" evidence="3"/>
<dbReference type="Proteomes" id="UP000285060">
    <property type="component" value="Unassembled WGS sequence"/>
</dbReference>
<evidence type="ECO:0000256" key="6">
    <source>
        <dbReference type="ARBA" id="ARBA00023136"/>
    </source>
</evidence>
<evidence type="ECO:0000256" key="11">
    <source>
        <dbReference type="ARBA" id="ARBA00037649"/>
    </source>
</evidence>
<dbReference type="InterPro" id="IPR050732">
    <property type="entry name" value="Beta-glucan_modifiers"/>
</dbReference>
<name>A0A418AW62_9STRA</name>
<evidence type="ECO:0000256" key="10">
    <source>
        <dbReference type="ARBA" id="ARBA00023326"/>
    </source>
</evidence>
<keyword evidence="10" id="KW-0624">Polysaccharide degradation</keyword>
<dbReference type="PANTHER" id="PTHR16631:SF17">
    <property type="entry name" value="GLUCAN ENDO-1,3-BETA-GLUCOSIDASE BTGC"/>
    <property type="match status" value="1"/>
</dbReference>
<evidence type="ECO:0000313" key="16">
    <source>
        <dbReference type="Proteomes" id="UP000285060"/>
    </source>
</evidence>
<keyword evidence="5" id="KW-0378">Hydrolase</keyword>
<comment type="caution">
    <text evidence="15">The sequence shown here is derived from an EMBL/GenBank/DDBJ whole genome shotgun (WGS) entry which is preliminary data.</text>
</comment>
<dbReference type="Gene3D" id="3.20.20.80">
    <property type="entry name" value="Glycosidases"/>
    <property type="match status" value="1"/>
</dbReference>
<dbReference type="GO" id="GO:0000272">
    <property type="term" value="P:polysaccharide catabolic process"/>
    <property type="evidence" value="ECO:0007669"/>
    <property type="project" value="UniProtKB-KW"/>
</dbReference>
<dbReference type="InterPro" id="IPR017853">
    <property type="entry name" value="GH"/>
</dbReference>
<keyword evidence="7" id="KW-0325">Glycoprotein</keyword>
<dbReference type="VEuPathDB" id="FungiDB:H310_03877"/>
<evidence type="ECO:0000256" key="7">
    <source>
        <dbReference type="ARBA" id="ARBA00023180"/>
    </source>
</evidence>
<proteinExistence type="predicted"/>
<evidence type="ECO:0000256" key="3">
    <source>
        <dbReference type="ARBA" id="ARBA00012780"/>
    </source>
</evidence>
<dbReference type="AlphaFoldDB" id="A0A418AW62"/>
<feature type="region of interest" description="Disordered" evidence="14">
    <location>
        <begin position="350"/>
        <end position="414"/>
    </location>
</feature>
<evidence type="ECO:0000256" key="1">
    <source>
        <dbReference type="ARBA" id="ARBA00000382"/>
    </source>
</evidence>
<dbReference type="SUPFAM" id="SSF51445">
    <property type="entry name" value="(Trans)glycosidases"/>
    <property type="match status" value="1"/>
</dbReference>